<evidence type="ECO:0008006" key="2">
    <source>
        <dbReference type="Google" id="ProtNLM"/>
    </source>
</evidence>
<organism evidence="1">
    <name type="scientific">bioreactor metagenome</name>
    <dbReference type="NCBI Taxonomy" id="1076179"/>
    <lineage>
        <taxon>unclassified sequences</taxon>
        <taxon>metagenomes</taxon>
        <taxon>ecological metagenomes</taxon>
    </lineage>
</organism>
<accession>A0A644Y0I9</accession>
<dbReference type="AlphaFoldDB" id="A0A644Y0I9"/>
<protein>
    <recommendedName>
        <fullName evidence="2">Bacterial transcription activator effector binding domain-containing protein</fullName>
    </recommendedName>
</protein>
<reference evidence="1" key="1">
    <citation type="submission" date="2019-08" db="EMBL/GenBank/DDBJ databases">
        <authorList>
            <person name="Kucharzyk K."/>
            <person name="Murdoch R.W."/>
            <person name="Higgins S."/>
            <person name="Loffler F."/>
        </authorList>
    </citation>
    <scope>NUCLEOTIDE SEQUENCE</scope>
</reference>
<proteinExistence type="predicted"/>
<dbReference type="EMBL" id="VSSQ01003236">
    <property type="protein sequence ID" value="MPM19744.1"/>
    <property type="molecule type" value="Genomic_DNA"/>
</dbReference>
<name>A0A644Y0I9_9ZZZZ</name>
<evidence type="ECO:0000313" key="1">
    <source>
        <dbReference type="EMBL" id="MPM19744.1"/>
    </source>
</evidence>
<comment type="caution">
    <text evidence="1">The sequence shown here is derived from an EMBL/GenBank/DDBJ whole genome shotgun (WGS) entry which is preliminary data.</text>
</comment>
<sequence>MDKTINTELGIIQEVTVEKMNFLYIEIPNDIDNQKKAWPTFEARFPSLTGRKMYGLDYGESKLYRVCTLVLESDHGELFGFDQFEFEGGTYIRLRLKFDPPELYEKIGPAYQLLIGHYEEDINWSFPFIEHYKAKNILDIMIPITK</sequence>
<gene>
    <name evidence="1" type="ORF">SDC9_66170</name>
</gene>